<reference evidence="1 2" key="1">
    <citation type="submission" date="2018-11" db="EMBL/GenBank/DDBJ databases">
        <authorList>
            <consortium name="Pathogen Informatics"/>
        </authorList>
    </citation>
    <scope>NUCLEOTIDE SEQUENCE [LARGE SCALE GENOMIC DNA]</scope>
    <source>
        <strain evidence="1 2">Zambia</strain>
    </source>
</reference>
<proteinExistence type="predicted"/>
<dbReference type="Proteomes" id="UP000277204">
    <property type="component" value="Unassembled WGS sequence"/>
</dbReference>
<accession>A0A183LTI5</accession>
<sequence>MVKETLTSTYQEVQGAKEKHRRRWISMEALEKIQERRKKKKTAINNNRIRAEQVKSQAEYTEVTKQMRKSIKVDKHRYVEHLATTLG</sequence>
<protein>
    <submittedName>
        <fullName evidence="1">Uncharacterized protein</fullName>
    </submittedName>
</protein>
<name>A0A183LTI5_9TREM</name>
<evidence type="ECO:0000313" key="1">
    <source>
        <dbReference type="EMBL" id="VDO74752.1"/>
    </source>
</evidence>
<gene>
    <name evidence="1" type="ORF">SMRZ_LOCUS7106</name>
</gene>
<dbReference type="EMBL" id="UZAI01002800">
    <property type="protein sequence ID" value="VDO74752.1"/>
    <property type="molecule type" value="Genomic_DNA"/>
</dbReference>
<organism evidence="1 2">
    <name type="scientific">Schistosoma margrebowiei</name>
    <dbReference type="NCBI Taxonomy" id="48269"/>
    <lineage>
        <taxon>Eukaryota</taxon>
        <taxon>Metazoa</taxon>
        <taxon>Spiralia</taxon>
        <taxon>Lophotrochozoa</taxon>
        <taxon>Platyhelminthes</taxon>
        <taxon>Trematoda</taxon>
        <taxon>Digenea</taxon>
        <taxon>Strigeidida</taxon>
        <taxon>Schistosomatoidea</taxon>
        <taxon>Schistosomatidae</taxon>
        <taxon>Schistosoma</taxon>
    </lineage>
</organism>
<keyword evidence="2" id="KW-1185">Reference proteome</keyword>
<evidence type="ECO:0000313" key="2">
    <source>
        <dbReference type="Proteomes" id="UP000277204"/>
    </source>
</evidence>
<dbReference type="AlphaFoldDB" id="A0A183LTI5"/>